<name>A0A0K2SNV1_LIMPI</name>
<dbReference type="CDD" id="cd04301">
    <property type="entry name" value="NAT_SF"/>
    <property type="match status" value="1"/>
</dbReference>
<dbReference type="Gene3D" id="3.40.630.30">
    <property type="match status" value="1"/>
</dbReference>
<sequence>MATEAREQFDVAVEPMRLRDLGDILKIERLSFPTPWSRYAFLSELLENDRAYYLVARAFPVGQPRPRRARPVGYAGVWLVLDEGHVTNVAVHPDFRGYGIGRTLMEAVEDLVREKGGKRMTLEVRRTNLVAQTLYRSLGYKSAGVRRGYYRDNNEDAFIMWKDL</sequence>
<keyword evidence="6" id="KW-0689">Ribosomal protein</keyword>
<dbReference type="SUPFAM" id="SSF55729">
    <property type="entry name" value="Acyl-CoA N-acyltransferases (Nat)"/>
    <property type="match status" value="1"/>
</dbReference>
<feature type="domain" description="N-acetyltransferase" evidence="5">
    <location>
        <begin position="11"/>
        <end position="164"/>
    </location>
</feature>
<reference evidence="7" key="2">
    <citation type="journal article" date="2016" name="Int. J. Syst. Evol. Microbiol.">
        <title>Complete genome sequence and cell structure of Limnochorda pilosa, a Gram-negative spore-former within the phylum Firmicutes.</title>
        <authorList>
            <person name="Watanabe M."/>
            <person name="Kojima H."/>
            <person name="Fukui M."/>
        </authorList>
    </citation>
    <scope>NUCLEOTIDE SEQUENCE [LARGE SCALE GENOMIC DNA]</scope>
    <source>
        <strain evidence="7">HC45</strain>
    </source>
</reference>
<dbReference type="PATRIC" id="fig|1555112.3.peg.2882"/>
<dbReference type="PROSITE" id="PS51186">
    <property type="entry name" value="GNAT"/>
    <property type="match status" value="1"/>
</dbReference>
<dbReference type="InterPro" id="IPR000182">
    <property type="entry name" value="GNAT_dom"/>
</dbReference>
<dbReference type="Proteomes" id="UP000065807">
    <property type="component" value="Chromosome"/>
</dbReference>
<dbReference type="InterPro" id="IPR050680">
    <property type="entry name" value="YpeA/RimI_acetyltransf"/>
</dbReference>
<organism evidence="6 7">
    <name type="scientific">Limnochorda pilosa</name>
    <dbReference type="NCBI Taxonomy" id="1555112"/>
    <lineage>
        <taxon>Bacteria</taxon>
        <taxon>Bacillati</taxon>
        <taxon>Bacillota</taxon>
        <taxon>Limnochordia</taxon>
        <taxon>Limnochordales</taxon>
        <taxon>Limnochordaceae</taxon>
        <taxon>Limnochorda</taxon>
    </lineage>
</organism>
<dbReference type="Pfam" id="PF00583">
    <property type="entry name" value="Acetyltransf_1"/>
    <property type="match status" value="1"/>
</dbReference>
<evidence type="ECO:0000256" key="4">
    <source>
        <dbReference type="ARBA" id="ARBA00023315"/>
    </source>
</evidence>
<accession>A0A0K2SNV1</accession>
<comment type="similarity">
    <text evidence="1">Belongs to the acetyltransferase family. RimI subfamily.</text>
</comment>
<evidence type="ECO:0000256" key="3">
    <source>
        <dbReference type="ARBA" id="ARBA00022679"/>
    </source>
</evidence>
<keyword evidence="6" id="KW-0687">Ribonucleoprotein</keyword>
<keyword evidence="2" id="KW-0963">Cytoplasm</keyword>
<dbReference type="EMBL" id="AP014924">
    <property type="protein sequence ID" value="BAS28667.1"/>
    <property type="molecule type" value="Genomic_DNA"/>
</dbReference>
<evidence type="ECO:0000313" key="7">
    <source>
        <dbReference type="Proteomes" id="UP000065807"/>
    </source>
</evidence>
<dbReference type="PANTHER" id="PTHR43420">
    <property type="entry name" value="ACETYLTRANSFERASE"/>
    <property type="match status" value="1"/>
</dbReference>
<dbReference type="RefSeq" id="WP_068142048.1">
    <property type="nucleotide sequence ID" value="NZ_AP014924.1"/>
</dbReference>
<evidence type="ECO:0000313" key="6">
    <source>
        <dbReference type="EMBL" id="BAS28667.1"/>
    </source>
</evidence>
<dbReference type="InterPro" id="IPR006464">
    <property type="entry name" value="AcTrfase_RimI/Ard1"/>
</dbReference>
<evidence type="ECO:0000259" key="5">
    <source>
        <dbReference type="PROSITE" id="PS51186"/>
    </source>
</evidence>
<dbReference type="GO" id="GO:0005840">
    <property type="term" value="C:ribosome"/>
    <property type="evidence" value="ECO:0007669"/>
    <property type="project" value="UniProtKB-KW"/>
</dbReference>
<dbReference type="PANTHER" id="PTHR43420:SF44">
    <property type="entry name" value="ACETYLTRANSFERASE YPEA"/>
    <property type="match status" value="1"/>
</dbReference>
<dbReference type="GO" id="GO:0008080">
    <property type="term" value="F:N-acetyltransferase activity"/>
    <property type="evidence" value="ECO:0007669"/>
    <property type="project" value="InterPro"/>
</dbReference>
<keyword evidence="4" id="KW-0012">Acyltransferase</keyword>
<keyword evidence="7" id="KW-1185">Reference proteome</keyword>
<reference evidence="7" key="1">
    <citation type="submission" date="2015-07" db="EMBL/GenBank/DDBJ databases">
        <title>Complete genome sequence and phylogenetic analysis of Limnochorda pilosa.</title>
        <authorList>
            <person name="Watanabe M."/>
            <person name="Kojima H."/>
            <person name="Fukui M."/>
        </authorList>
    </citation>
    <scope>NUCLEOTIDE SEQUENCE [LARGE SCALE GENOMIC DNA]</scope>
    <source>
        <strain evidence="7">HC45</strain>
    </source>
</reference>
<evidence type="ECO:0000256" key="1">
    <source>
        <dbReference type="ARBA" id="ARBA00005395"/>
    </source>
</evidence>
<dbReference type="AlphaFoldDB" id="A0A0K2SNV1"/>
<dbReference type="KEGG" id="lpil:LIP_2838"/>
<gene>
    <name evidence="6" type="ORF">LIP_2838</name>
</gene>
<proteinExistence type="inferred from homology"/>
<dbReference type="OrthoDB" id="9794566at2"/>
<dbReference type="STRING" id="1555112.LIP_2838"/>
<dbReference type="NCBIfam" id="TIGR01575">
    <property type="entry name" value="rimI"/>
    <property type="match status" value="1"/>
</dbReference>
<dbReference type="InterPro" id="IPR016181">
    <property type="entry name" value="Acyl_CoA_acyltransferase"/>
</dbReference>
<evidence type="ECO:0000256" key="2">
    <source>
        <dbReference type="ARBA" id="ARBA00022490"/>
    </source>
</evidence>
<keyword evidence="3" id="KW-0808">Transferase</keyword>
<protein>
    <submittedName>
        <fullName evidence="6">30S ribosomal protein S18</fullName>
    </submittedName>
</protein>